<feature type="coiled-coil region" evidence="1">
    <location>
        <begin position="154"/>
        <end position="181"/>
    </location>
</feature>
<dbReference type="EMBL" id="AP017378">
    <property type="protein sequence ID" value="BBD07899.1"/>
    <property type="molecule type" value="Genomic_DNA"/>
</dbReference>
<evidence type="ECO:0000313" key="3">
    <source>
        <dbReference type="Proteomes" id="UP000269883"/>
    </source>
</evidence>
<dbReference type="Proteomes" id="UP000269883">
    <property type="component" value="Chromosome"/>
</dbReference>
<sequence length="211" mass="23988">MTTTLADIQQAVSHIIEEQGLQVDSWHQGDPGELPEPAPAGDLQVMIAMAAREHQANYQLWHVEDEARRVDVGPEIIADCKRRIDGLNQRRNDLIEKVDACLVPLVSPLIPAEAPERYNTETVGTALDRLSIIALKIFHMREQTERDDVDQEHLDSCRSKLAVLEEQRDDLARSVSELLEEYAAGTKRPKVYYQFKMYNDPKLNPSLYANK</sequence>
<dbReference type="RefSeq" id="WP_126377547.1">
    <property type="nucleotide sequence ID" value="NZ_AP017378.1"/>
</dbReference>
<dbReference type="InterPro" id="IPR025350">
    <property type="entry name" value="DUF4254"/>
</dbReference>
<protein>
    <recommendedName>
        <fullName evidence="4">DUF4254 domain-containing protein</fullName>
    </recommendedName>
</protein>
<name>A0A2Z6AXC8_9BACT</name>
<keyword evidence="3" id="KW-1185">Reference proteome</keyword>
<evidence type="ECO:0000313" key="2">
    <source>
        <dbReference type="EMBL" id="BBD07899.1"/>
    </source>
</evidence>
<organism evidence="2 3">
    <name type="scientific">Desulfovibrio ferrophilus</name>
    <dbReference type="NCBI Taxonomy" id="241368"/>
    <lineage>
        <taxon>Bacteria</taxon>
        <taxon>Pseudomonadati</taxon>
        <taxon>Thermodesulfobacteriota</taxon>
        <taxon>Desulfovibrionia</taxon>
        <taxon>Desulfovibrionales</taxon>
        <taxon>Desulfovibrionaceae</taxon>
        <taxon>Desulfovibrio</taxon>
    </lineage>
</organism>
<dbReference type="AlphaFoldDB" id="A0A2Z6AXC8"/>
<dbReference type="KEGG" id="dfl:DFE_1173"/>
<reference evidence="2 3" key="1">
    <citation type="journal article" date="2018" name="Sci. Adv.">
        <title>Multi-heme cytochromes provide a pathway for survival in energy-limited environments.</title>
        <authorList>
            <person name="Deng X."/>
            <person name="Dohmae N."/>
            <person name="Nealson K.H."/>
            <person name="Hashimoto K."/>
            <person name="Okamoto A."/>
        </authorList>
    </citation>
    <scope>NUCLEOTIDE SEQUENCE [LARGE SCALE GENOMIC DNA]</scope>
    <source>
        <strain evidence="2 3">IS5</strain>
    </source>
</reference>
<keyword evidence="1" id="KW-0175">Coiled coil</keyword>
<gene>
    <name evidence="2" type="ORF">DFE_1173</name>
</gene>
<dbReference type="OrthoDB" id="9805817at2"/>
<dbReference type="Pfam" id="PF14063">
    <property type="entry name" value="DUF4254"/>
    <property type="match status" value="1"/>
</dbReference>
<accession>A0A2Z6AXC8</accession>
<evidence type="ECO:0000256" key="1">
    <source>
        <dbReference type="SAM" id="Coils"/>
    </source>
</evidence>
<evidence type="ECO:0008006" key="4">
    <source>
        <dbReference type="Google" id="ProtNLM"/>
    </source>
</evidence>
<proteinExistence type="predicted"/>